<name>A0A1B8QE12_9GAMM</name>
<evidence type="ECO:0000256" key="5">
    <source>
        <dbReference type="ARBA" id="ARBA00022960"/>
    </source>
</evidence>
<dbReference type="EC" id="2.4.1.227" evidence="10"/>
<dbReference type="GO" id="GO:0051991">
    <property type="term" value="F:UDP-N-acetyl-D-glucosamine:N-acetylmuramoyl-L-alanyl-D-glutamyl-meso-2,6-diaminopimelyl-D-alanyl-D-alanine-diphosphoundecaprenol 4-beta-N-acetylglucosaminlytransferase activity"/>
    <property type="evidence" value="ECO:0007669"/>
    <property type="project" value="RHEA"/>
</dbReference>
<dbReference type="SUPFAM" id="SSF53756">
    <property type="entry name" value="UDP-Glycosyltransferase/glycogen phosphorylase"/>
    <property type="match status" value="1"/>
</dbReference>
<comment type="catalytic activity">
    <reaction evidence="10">
        <text>di-trans,octa-cis-undecaprenyl diphospho-N-acetyl-alpha-D-muramoyl-L-alanyl-D-glutamyl-meso-2,6-diaminopimeloyl-D-alanyl-D-alanine + UDP-N-acetyl-alpha-D-glucosamine = di-trans,octa-cis-undecaprenyl diphospho-[N-acetyl-alpha-D-glucosaminyl-(1-&gt;4)]-N-acetyl-alpha-D-muramoyl-L-alanyl-D-glutamyl-meso-2,6-diaminopimeloyl-D-alanyl-D-alanine + UDP + H(+)</text>
        <dbReference type="Rhea" id="RHEA:31227"/>
        <dbReference type="ChEBI" id="CHEBI:15378"/>
        <dbReference type="ChEBI" id="CHEBI:57705"/>
        <dbReference type="ChEBI" id="CHEBI:58223"/>
        <dbReference type="ChEBI" id="CHEBI:61387"/>
        <dbReference type="ChEBI" id="CHEBI:61388"/>
        <dbReference type="EC" id="2.4.1.227"/>
    </reaction>
</comment>
<keyword evidence="7 10" id="KW-0472">Membrane</keyword>
<evidence type="ECO:0000256" key="7">
    <source>
        <dbReference type="ARBA" id="ARBA00023136"/>
    </source>
</evidence>
<comment type="function">
    <text evidence="10">Cell wall formation. Catalyzes the transfer of a GlcNAc subunit on undecaprenyl-pyrophosphoryl-MurNAc-pentapeptide (lipid intermediate I) to form undecaprenyl-pyrophosphoryl-MurNAc-(pentapeptide)GlcNAc (lipid intermediate II).</text>
</comment>
<dbReference type="UniPathway" id="UPA00219"/>
<gene>
    <name evidence="10" type="primary">murG</name>
    <name evidence="13" type="ORF">A9308_04680</name>
</gene>
<dbReference type="InterPro" id="IPR006009">
    <property type="entry name" value="GlcNAc_MurG"/>
</dbReference>
<feature type="binding site" evidence="10">
    <location>
        <position position="278"/>
    </location>
    <ligand>
        <name>UDP-N-acetyl-alpha-D-glucosamine</name>
        <dbReference type="ChEBI" id="CHEBI:57705"/>
    </ligand>
</feature>
<dbReference type="HAMAP" id="MF_00033">
    <property type="entry name" value="MurG"/>
    <property type="match status" value="1"/>
</dbReference>
<comment type="pathway">
    <text evidence="10">Cell wall biogenesis; peptidoglycan biosynthesis.</text>
</comment>
<accession>A0A1B8QE12</accession>
<evidence type="ECO:0000256" key="2">
    <source>
        <dbReference type="ARBA" id="ARBA00022618"/>
    </source>
</evidence>
<dbReference type="InterPro" id="IPR007235">
    <property type="entry name" value="Glyco_trans_28_C"/>
</dbReference>
<keyword evidence="6 10" id="KW-0573">Peptidoglycan synthesis</keyword>
<feature type="binding site" evidence="10">
    <location>
        <begin position="27"/>
        <end position="29"/>
    </location>
    <ligand>
        <name>UDP-N-acetyl-alpha-D-glucosamine</name>
        <dbReference type="ChEBI" id="CHEBI:57705"/>
    </ligand>
</feature>
<evidence type="ECO:0000259" key="12">
    <source>
        <dbReference type="Pfam" id="PF04101"/>
    </source>
</evidence>
<dbReference type="NCBIfam" id="TIGR01133">
    <property type="entry name" value="murG"/>
    <property type="match status" value="1"/>
</dbReference>
<organism evidence="13 14">
    <name type="scientific">Faucicola atlantae</name>
    <dbReference type="NCBI Taxonomy" id="34059"/>
    <lineage>
        <taxon>Bacteria</taxon>
        <taxon>Pseudomonadati</taxon>
        <taxon>Pseudomonadota</taxon>
        <taxon>Gammaproteobacteria</taxon>
        <taxon>Moraxellales</taxon>
        <taxon>Moraxellaceae</taxon>
        <taxon>Faucicola</taxon>
    </lineage>
</organism>
<dbReference type="GO" id="GO:0051301">
    <property type="term" value="P:cell division"/>
    <property type="evidence" value="ECO:0007669"/>
    <property type="project" value="UniProtKB-KW"/>
</dbReference>
<dbReference type="GO" id="GO:0008360">
    <property type="term" value="P:regulation of cell shape"/>
    <property type="evidence" value="ECO:0007669"/>
    <property type="project" value="UniProtKB-KW"/>
</dbReference>
<evidence type="ECO:0000256" key="1">
    <source>
        <dbReference type="ARBA" id="ARBA00022475"/>
    </source>
</evidence>
<proteinExistence type="inferred from homology"/>
<keyword evidence="9 10" id="KW-0961">Cell wall biogenesis/degradation</keyword>
<dbReference type="PANTHER" id="PTHR21015">
    <property type="entry name" value="UDP-N-ACETYLGLUCOSAMINE--N-ACETYLMURAMYL-(PENTAPEPTIDE) PYROPHOSPHORYL-UNDECAPRENOL N-ACETYLGLUCOSAMINE TRANSFERASE 1"/>
    <property type="match status" value="1"/>
</dbReference>
<comment type="similarity">
    <text evidence="10">Belongs to the glycosyltransferase 28 family. MurG subfamily.</text>
</comment>
<dbReference type="GO" id="GO:0071555">
    <property type="term" value="P:cell wall organization"/>
    <property type="evidence" value="ECO:0007669"/>
    <property type="project" value="UniProtKB-KW"/>
</dbReference>
<dbReference type="GO" id="GO:0050511">
    <property type="term" value="F:undecaprenyldiphospho-muramoylpentapeptide beta-N-acetylglucosaminyltransferase activity"/>
    <property type="evidence" value="ECO:0007669"/>
    <property type="project" value="UniProtKB-UniRule"/>
</dbReference>
<evidence type="ECO:0000259" key="11">
    <source>
        <dbReference type="Pfam" id="PF03033"/>
    </source>
</evidence>
<dbReference type="Pfam" id="PF04101">
    <property type="entry name" value="Glyco_tran_28_C"/>
    <property type="match status" value="1"/>
</dbReference>
<dbReference type="AlphaFoldDB" id="A0A1B8QE12"/>
<keyword evidence="8 10" id="KW-0131">Cell cycle</keyword>
<dbReference type="RefSeq" id="WP_067235380.1">
    <property type="nucleotide sequence ID" value="NZ_LZMZ01000009.1"/>
</dbReference>
<evidence type="ECO:0000313" key="14">
    <source>
        <dbReference type="Proteomes" id="UP000092508"/>
    </source>
</evidence>
<keyword evidence="1 10" id="KW-1003">Cell membrane</keyword>
<feature type="domain" description="Glycosyltransferase family 28 N-terminal" evidence="11">
    <location>
        <begin position="20"/>
        <end position="157"/>
    </location>
</feature>
<evidence type="ECO:0000256" key="10">
    <source>
        <dbReference type="HAMAP-Rule" id="MF_00033"/>
    </source>
</evidence>
<comment type="caution">
    <text evidence="13">The sequence shown here is derived from an EMBL/GenBank/DDBJ whole genome shotgun (WGS) entry which is preliminary data.</text>
</comment>
<evidence type="ECO:0000256" key="6">
    <source>
        <dbReference type="ARBA" id="ARBA00022984"/>
    </source>
</evidence>
<dbReference type="Pfam" id="PF03033">
    <property type="entry name" value="Glyco_transf_28"/>
    <property type="match status" value="1"/>
</dbReference>
<dbReference type="EMBL" id="LZMZ01000009">
    <property type="protein sequence ID" value="OBX79917.1"/>
    <property type="molecule type" value="Genomic_DNA"/>
</dbReference>
<dbReference type="OrthoDB" id="9808936at2"/>
<dbReference type="PANTHER" id="PTHR21015:SF22">
    <property type="entry name" value="GLYCOSYLTRANSFERASE"/>
    <property type="match status" value="1"/>
</dbReference>
<dbReference type="Gene3D" id="3.40.50.2000">
    <property type="entry name" value="Glycogen Phosphorylase B"/>
    <property type="match status" value="2"/>
</dbReference>
<sequence length="411" mass="43955">MSRSLSVPTAEPSSKHAPRVLMMAAGTGGHVFPALAVAQALEQQGATVHWLGTLMGMENDLLADTGFVYHAINMQGLRRNGMGRLLKAPSTLLKATLACVKIIRSNHIDVVVGFGGYVTAPGGLAAKICKVPLLIHEQNAIAGMSNRYLAKMANRVLQAFPNTFRENKPDGLVTVGNPVREAIVELPPPEARIDPKDQSPLRLLVIGGSLGAQVLNQTIAPTLKLLENQPSQHRPPTAPNIQRWQVRHQCGRNNLTDTQAVYDQADLQHTQYEVTPFIADMAEAYAWADVIVCRAGALTVTEVATAGLLAVFVPLPHAVDDHQTANARWLANQDAAILMPQPQLTAEHLAQTLGNLDRATILAKAKKARALAQPDATAKVAALVLAACQTKPMLNAPSANRAASNLPPNET</sequence>
<feature type="binding site" evidence="10">
    <location>
        <position position="209"/>
    </location>
    <ligand>
        <name>UDP-N-acetyl-alpha-D-glucosamine</name>
        <dbReference type="ChEBI" id="CHEBI:57705"/>
    </ligand>
</feature>
<dbReference type="Proteomes" id="UP000092508">
    <property type="component" value="Unassembled WGS sequence"/>
</dbReference>
<dbReference type="InterPro" id="IPR004276">
    <property type="entry name" value="GlycoTrans_28_N"/>
</dbReference>
<keyword evidence="3 10" id="KW-0328">Glycosyltransferase</keyword>
<dbReference type="GO" id="GO:0005886">
    <property type="term" value="C:plasma membrane"/>
    <property type="evidence" value="ECO:0007669"/>
    <property type="project" value="UniProtKB-SubCell"/>
</dbReference>
<keyword evidence="4 10" id="KW-0808">Transferase</keyword>
<dbReference type="GO" id="GO:0009252">
    <property type="term" value="P:peptidoglycan biosynthetic process"/>
    <property type="evidence" value="ECO:0007669"/>
    <property type="project" value="UniProtKB-UniRule"/>
</dbReference>
<dbReference type="GO" id="GO:0005975">
    <property type="term" value="P:carbohydrate metabolic process"/>
    <property type="evidence" value="ECO:0007669"/>
    <property type="project" value="InterPro"/>
</dbReference>
<keyword evidence="2 10" id="KW-0132">Cell division</keyword>
<evidence type="ECO:0000256" key="8">
    <source>
        <dbReference type="ARBA" id="ARBA00023306"/>
    </source>
</evidence>
<feature type="binding site" evidence="10">
    <location>
        <position position="323"/>
    </location>
    <ligand>
        <name>UDP-N-acetyl-alpha-D-glucosamine</name>
        <dbReference type="ChEBI" id="CHEBI:57705"/>
    </ligand>
</feature>
<evidence type="ECO:0000256" key="3">
    <source>
        <dbReference type="ARBA" id="ARBA00022676"/>
    </source>
</evidence>
<dbReference type="STRING" id="34059.A9308_04680"/>
<protein>
    <recommendedName>
        <fullName evidence="10">UDP-N-acetylglucosamine--N-acetylmuramyl-(pentapeptide) pyrophosphoryl-undecaprenol N-acetylglucosamine transferase</fullName>
        <ecNumber evidence="10">2.4.1.227</ecNumber>
    </recommendedName>
    <alternativeName>
        <fullName evidence="10">Undecaprenyl-PP-MurNAc-pentapeptide-UDPGlcNAc GlcNAc transferase</fullName>
    </alternativeName>
</protein>
<feature type="binding site" evidence="10">
    <location>
        <position position="139"/>
    </location>
    <ligand>
        <name>UDP-N-acetyl-alpha-D-glucosamine</name>
        <dbReference type="ChEBI" id="CHEBI:57705"/>
    </ligand>
</feature>
<evidence type="ECO:0000313" key="13">
    <source>
        <dbReference type="EMBL" id="OBX79917.1"/>
    </source>
</evidence>
<reference evidence="13 14" key="1">
    <citation type="submission" date="2016-06" db="EMBL/GenBank/DDBJ databases">
        <title>Draft genome of Moraxella atlantae CCUG 66109.</title>
        <authorList>
            <person name="Salva-Serra F."/>
            <person name="Engstrom-Jakobsson H."/>
            <person name="Thorell K."/>
            <person name="Gonzales-Siles L."/>
            <person name="Karlsson R."/>
            <person name="Boulund F."/>
            <person name="Engstrand L."/>
            <person name="Kristiansson E."/>
            <person name="Moore E."/>
        </authorList>
    </citation>
    <scope>NUCLEOTIDE SEQUENCE [LARGE SCALE GENOMIC DNA]</scope>
    <source>
        <strain evidence="13 14">CCUG 66109</strain>
    </source>
</reference>
<feature type="binding site" evidence="10">
    <location>
        <position position="180"/>
    </location>
    <ligand>
        <name>UDP-N-acetyl-alpha-D-glucosamine</name>
        <dbReference type="ChEBI" id="CHEBI:57705"/>
    </ligand>
</feature>
<evidence type="ECO:0000256" key="4">
    <source>
        <dbReference type="ARBA" id="ARBA00022679"/>
    </source>
</evidence>
<feature type="binding site" evidence="10">
    <location>
        <begin position="297"/>
        <end position="302"/>
    </location>
    <ligand>
        <name>UDP-N-acetyl-alpha-D-glucosamine</name>
        <dbReference type="ChEBI" id="CHEBI:57705"/>
    </ligand>
</feature>
<feature type="domain" description="Glycosyl transferase family 28 C-terminal" evidence="12">
    <location>
        <begin position="203"/>
        <end position="369"/>
    </location>
</feature>
<comment type="subcellular location">
    <subcellularLocation>
        <location evidence="10">Cell membrane</location>
        <topology evidence="10">Peripheral membrane protein</topology>
        <orientation evidence="10">Cytoplasmic side</orientation>
    </subcellularLocation>
</comment>
<keyword evidence="5 10" id="KW-0133">Cell shape</keyword>
<evidence type="ECO:0000256" key="9">
    <source>
        <dbReference type="ARBA" id="ARBA00023316"/>
    </source>
</evidence>
<dbReference type="CDD" id="cd03785">
    <property type="entry name" value="GT28_MurG"/>
    <property type="match status" value="1"/>
</dbReference>